<feature type="non-terminal residue" evidence="2">
    <location>
        <position position="32"/>
    </location>
</feature>
<evidence type="ECO:0000313" key="3">
    <source>
        <dbReference type="Proteomes" id="UP000265520"/>
    </source>
</evidence>
<proteinExistence type="predicted"/>
<evidence type="ECO:0000313" key="2">
    <source>
        <dbReference type="EMBL" id="MCI43019.1"/>
    </source>
</evidence>
<name>A0A392S2V9_9FABA</name>
<sequence length="32" mass="3594">MVTTIKLKKKGGDSRTNHTPCSPLSTQFFQNQ</sequence>
<evidence type="ECO:0000256" key="1">
    <source>
        <dbReference type="SAM" id="MobiDB-lite"/>
    </source>
</evidence>
<dbReference type="AlphaFoldDB" id="A0A392S2V9"/>
<protein>
    <submittedName>
        <fullName evidence="2">Uncharacterized protein</fullName>
    </submittedName>
</protein>
<reference evidence="2 3" key="1">
    <citation type="journal article" date="2018" name="Front. Plant Sci.">
        <title>Red Clover (Trifolium pratense) and Zigzag Clover (T. medium) - A Picture of Genomic Similarities and Differences.</title>
        <authorList>
            <person name="Dluhosova J."/>
            <person name="Istvanek J."/>
            <person name="Nedelnik J."/>
            <person name="Repkova J."/>
        </authorList>
    </citation>
    <scope>NUCLEOTIDE SEQUENCE [LARGE SCALE GENOMIC DNA]</scope>
    <source>
        <strain evidence="3">cv. 10/8</strain>
        <tissue evidence="2">Leaf</tissue>
    </source>
</reference>
<feature type="region of interest" description="Disordered" evidence="1">
    <location>
        <begin position="1"/>
        <end position="32"/>
    </location>
</feature>
<feature type="compositionally biased region" description="Polar residues" evidence="1">
    <location>
        <begin position="17"/>
        <end position="32"/>
    </location>
</feature>
<keyword evidence="3" id="KW-1185">Reference proteome</keyword>
<dbReference type="Proteomes" id="UP000265520">
    <property type="component" value="Unassembled WGS sequence"/>
</dbReference>
<comment type="caution">
    <text evidence="2">The sequence shown here is derived from an EMBL/GenBank/DDBJ whole genome shotgun (WGS) entry which is preliminary data.</text>
</comment>
<organism evidence="2 3">
    <name type="scientific">Trifolium medium</name>
    <dbReference type="NCBI Taxonomy" id="97028"/>
    <lineage>
        <taxon>Eukaryota</taxon>
        <taxon>Viridiplantae</taxon>
        <taxon>Streptophyta</taxon>
        <taxon>Embryophyta</taxon>
        <taxon>Tracheophyta</taxon>
        <taxon>Spermatophyta</taxon>
        <taxon>Magnoliopsida</taxon>
        <taxon>eudicotyledons</taxon>
        <taxon>Gunneridae</taxon>
        <taxon>Pentapetalae</taxon>
        <taxon>rosids</taxon>
        <taxon>fabids</taxon>
        <taxon>Fabales</taxon>
        <taxon>Fabaceae</taxon>
        <taxon>Papilionoideae</taxon>
        <taxon>50 kb inversion clade</taxon>
        <taxon>NPAAA clade</taxon>
        <taxon>Hologalegina</taxon>
        <taxon>IRL clade</taxon>
        <taxon>Trifolieae</taxon>
        <taxon>Trifolium</taxon>
    </lineage>
</organism>
<dbReference type="EMBL" id="LXQA010312121">
    <property type="protein sequence ID" value="MCI43019.1"/>
    <property type="molecule type" value="Genomic_DNA"/>
</dbReference>
<accession>A0A392S2V9</accession>